<feature type="non-terminal residue" evidence="1">
    <location>
        <position position="72"/>
    </location>
</feature>
<dbReference type="EMBL" id="JASCZI010153311">
    <property type="protein sequence ID" value="MED6177245.1"/>
    <property type="molecule type" value="Genomic_DNA"/>
</dbReference>
<name>A0ABU6VXW3_9FABA</name>
<protein>
    <submittedName>
        <fullName evidence="1">Uncharacterized protein</fullName>
    </submittedName>
</protein>
<evidence type="ECO:0000313" key="2">
    <source>
        <dbReference type="Proteomes" id="UP001341840"/>
    </source>
</evidence>
<accession>A0ABU6VXW3</accession>
<comment type="caution">
    <text evidence="1">The sequence shown here is derived from an EMBL/GenBank/DDBJ whole genome shotgun (WGS) entry which is preliminary data.</text>
</comment>
<reference evidence="1 2" key="1">
    <citation type="journal article" date="2023" name="Plants (Basel)">
        <title>Bridging the Gap: Combining Genomics and Transcriptomics Approaches to Understand Stylosanthes scabra, an Orphan Legume from the Brazilian Caatinga.</title>
        <authorList>
            <person name="Ferreira-Neto J.R.C."/>
            <person name="da Silva M.D."/>
            <person name="Binneck E."/>
            <person name="de Melo N.F."/>
            <person name="da Silva R.H."/>
            <person name="de Melo A.L.T.M."/>
            <person name="Pandolfi V."/>
            <person name="Bustamante F.O."/>
            <person name="Brasileiro-Vidal A.C."/>
            <person name="Benko-Iseppon A.M."/>
        </authorList>
    </citation>
    <scope>NUCLEOTIDE SEQUENCE [LARGE SCALE GENOMIC DNA]</scope>
    <source>
        <tissue evidence="1">Leaves</tissue>
    </source>
</reference>
<proteinExistence type="predicted"/>
<dbReference type="Gene3D" id="3.40.50.2000">
    <property type="entry name" value="Glycogen Phosphorylase B"/>
    <property type="match status" value="1"/>
</dbReference>
<gene>
    <name evidence="1" type="ORF">PIB30_096347</name>
</gene>
<organism evidence="1 2">
    <name type="scientific">Stylosanthes scabra</name>
    <dbReference type="NCBI Taxonomy" id="79078"/>
    <lineage>
        <taxon>Eukaryota</taxon>
        <taxon>Viridiplantae</taxon>
        <taxon>Streptophyta</taxon>
        <taxon>Embryophyta</taxon>
        <taxon>Tracheophyta</taxon>
        <taxon>Spermatophyta</taxon>
        <taxon>Magnoliopsida</taxon>
        <taxon>eudicotyledons</taxon>
        <taxon>Gunneridae</taxon>
        <taxon>Pentapetalae</taxon>
        <taxon>rosids</taxon>
        <taxon>fabids</taxon>
        <taxon>Fabales</taxon>
        <taxon>Fabaceae</taxon>
        <taxon>Papilionoideae</taxon>
        <taxon>50 kb inversion clade</taxon>
        <taxon>dalbergioids sensu lato</taxon>
        <taxon>Dalbergieae</taxon>
        <taxon>Pterocarpus clade</taxon>
        <taxon>Stylosanthes</taxon>
    </lineage>
</organism>
<sequence length="72" mass="8022">MESSNNDSSSYSSPIKLASILNRLGPEHDRVNLGELCDSMMSTMPSELEKLIEDMHMKESIEVTCVVADVYL</sequence>
<evidence type="ECO:0000313" key="1">
    <source>
        <dbReference type="EMBL" id="MED6177245.1"/>
    </source>
</evidence>
<dbReference type="Proteomes" id="UP001341840">
    <property type="component" value="Unassembled WGS sequence"/>
</dbReference>
<keyword evidence="2" id="KW-1185">Reference proteome</keyword>